<evidence type="ECO:0000313" key="3">
    <source>
        <dbReference type="Proteomes" id="UP000283269"/>
    </source>
</evidence>
<feature type="region of interest" description="Disordered" evidence="1">
    <location>
        <begin position="343"/>
        <end position="368"/>
    </location>
</feature>
<organism evidence="2 3">
    <name type="scientific">Psilocybe cyanescens</name>
    <dbReference type="NCBI Taxonomy" id="93625"/>
    <lineage>
        <taxon>Eukaryota</taxon>
        <taxon>Fungi</taxon>
        <taxon>Dikarya</taxon>
        <taxon>Basidiomycota</taxon>
        <taxon>Agaricomycotina</taxon>
        <taxon>Agaricomycetes</taxon>
        <taxon>Agaricomycetidae</taxon>
        <taxon>Agaricales</taxon>
        <taxon>Agaricineae</taxon>
        <taxon>Strophariaceae</taxon>
        <taxon>Psilocybe</taxon>
    </lineage>
</organism>
<protein>
    <submittedName>
        <fullName evidence="2">Uncharacterized protein</fullName>
    </submittedName>
</protein>
<dbReference type="Proteomes" id="UP000283269">
    <property type="component" value="Unassembled WGS sequence"/>
</dbReference>
<evidence type="ECO:0000256" key="1">
    <source>
        <dbReference type="SAM" id="MobiDB-lite"/>
    </source>
</evidence>
<evidence type="ECO:0000313" key="2">
    <source>
        <dbReference type="EMBL" id="PPQ69814.1"/>
    </source>
</evidence>
<comment type="caution">
    <text evidence="2">The sequence shown here is derived from an EMBL/GenBank/DDBJ whole genome shotgun (WGS) entry which is preliminary data.</text>
</comment>
<keyword evidence="3" id="KW-1185">Reference proteome</keyword>
<dbReference type="AlphaFoldDB" id="A0A409VU78"/>
<reference evidence="2 3" key="1">
    <citation type="journal article" date="2018" name="Evol. Lett.">
        <title>Horizontal gene cluster transfer increased hallucinogenic mushroom diversity.</title>
        <authorList>
            <person name="Reynolds H.T."/>
            <person name="Vijayakumar V."/>
            <person name="Gluck-Thaler E."/>
            <person name="Korotkin H.B."/>
            <person name="Matheny P.B."/>
            <person name="Slot J.C."/>
        </authorList>
    </citation>
    <scope>NUCLEOTIDE SEQUENCE [LARGE SCALE GENOMIC DNA]</scope>
    <source>
        <strain evidence="2 3">2631</strain>
    </source>
</reference>
<dbReference type="OrthoDB" id="3223825at2759"/>
<dbReference type="InParanoid" id="A0A409VU78"/>
<sequence length="368" mass="40695">MFEFESPAVDAAKDPLFNERLDAFLQKNLAEIRAFAERELRPYEETRRRVAEWHAKYLFQSPSSLVSGKSPPQVRSILCDTSLILESLSVVSGAQSFVLAIDPSDPSDHGFLGGSVTGREFWRGLRGGGVHGARAFKAYCVNHLQQVETSNARKPERHVSTPPAKSIKSELYESVRNALRLASGVRSAEMKWTNPERLDAYGVRLVGWPDGVPAQNPSTLKVNQNKVLLEAIQNGSMKFVKVIPDPSGSRDTPSGGDDDANEDFSWAYDADALPALPSPAPTMASSSAFTRAPTVTPLSSTTIDDNDPWSMQPTMTAEPDQAHSSYDVNYAWEGEFNEEAINTLGEEWDLERPRKRQRSEEPFSGFTE</sequence>
<dbReference type="EMBL" id="NHYD01003923">
    <property type="protein sequence ID" value="PPQ69814.1"/>
    <property type="molecule type" value="Genomic_DNA"/>
</dbReference>
<gene>
    <name evidence="2" type="ORF">CVT25_009751</name>
</gene>
<name>A0A409VU78_PSICY</name>
<feature type="region of interest" description="Disordered" evidence="1">
    <location>
        <begin position="243"/>
        <end position="262"/>
    </location>
</feature>
<accession>A0A409VU78</accession>
<proteinExistence type="predicted"/>